<evidence type="ECO:0000256" key="1">
    <source>
        <dbReference type="ARBA" id="ARBA00007613"/>
    </source>
</evidence>
<feature type="coiled-coil region" evidence="3">
    <location>
        <begin position="65"/>
        <end position="99"/>
    </location>
</feature>
<gene>
    <name evidence="4" type="ORF">AN936_12235</name>
</gene>
<dbReference type="PROSITE" id="PS51257">
    <property type="entry name" value="PROKAR_LIPOPROTEIN"/>
    <property type="match status" value="1"/>
</dbReference>
<dbReference type="AlphaFoldDB" id="A0A0N7GSM2"/>
<reference evidence="4 5" key="1">
    <citation type="journal article" date="2015" name="Genome Announc.">
        <title>Complete Genome Sequence of Polypropylene Glycol- and Polyethylene Glycol-Degrading Sphingopyxis macrogoltabida Strain EY-1.</title>
        <authorList>
            <person name="Ohtsubo Y."/>
            <person name="Nagata Y."/>
            <person name="Numata M."/>
            <person name="Tsuchikane K."/>
            <person name="Hosoyama A."/>
            <person name="Yamazoe A."/>
            <person name="Tsuda M."/>
            <person name="Fujita N."/>
            <person name="Kawai F."/>
        </authorList>
    </citation>
    <scope>NUCLEOTIDE SEQUENCE [LARGE SCALE GENOMIC DNA]</scope>
    <source>
        <strain evidence="4 5">EY-1</strain>
    </source>
</reference>
<dbReference type="PANTHER" id="PTHR30203">
    <property type="entry name" value="OUTER MEMBRANE CATION EFFLUX PROTEIN"/>
    <property type="match status" value="1"/>
</dbReference>
<organism evidence="4 5">
    <name type="scientific">Sphingopyxis macrogoltabida</name>
    <name type="common">Sphingomonas macrogoltabidus</name>
    <dbReference type="NCBI Taxonomy" id="33050"/>
    <lineage>
        <taxon>Bacteria</taxon>
        <taxon>Pseudomonadati</taxon>
        <taxon>Pseudomonadota</taxon>
        <taxon>Alphaproteobacteria</taxon>
        <taxon>Sphingomonadales</taxon>
        <taxon>Sphingomonadaceae</taxon>
        <taxon>Sphingopyxis</taxon>
    </lineage>
</organism>
<comment type="similarity">
    <text evidence="1 2">Belongs to the outer membrane factor (OMF) (TC 1.B.17) family.</text>
</comment>
<keyword evidence="2" id="KW-0472">Membrane</keyword>
<evidence type="ECO:0000313" key="4">
    <source>
        <dbReference type="EMBL" id="ALH81107.1"/>
    </source>
</evidence>
<keyword evidence="3" id="KW-0175">Coiled coil</keyword>
<dbReference type="PATRIC" id="fig|33050.5.peg.2528"/>
<protein>
    <submittedName>
        <fullName evidence="4">RND transporter</fullName>
    </submittedName>
</protein>
<dbReference type="PANTHER" id="PTHR30203:SF25">
    <property type="entry name" value="OUTER MEMBRANE PROTEIN-RELATED"/>
    <property type="match status" value="1"/>
</dbReference>
<comment type="subcellular location">
    <subcellularLocation>
        <location evidence="2">Cell membrane</location>
        <topology evidence="2">Lipid-anchor</topology>
    </subcellularLocation>
</comment>
<dbReference type="RefSeq" id="WP_084758305.1">
    <property type="nucleotide sequence ID" value="NZ_CP012700.1"/>
</dbReference>
<dbReference type="SUPFAM" id="SSF56954">
    <property type="entry name" value="Outer membrane efflux proteins (OEP)"/>
    <property type="match status" value="1"/>
</dbReference>
<dbReference type="GO" id="GO:0015562">
    <property type="term" value="F:efflux transmembrane transporter activity"/>
    <property type="evidence" value="ECO:0007669"/>
    <property type="project" value="InterPro"/>
</dbReference>
<dbReference type="OrthoDB" id="9783100at2"/>
<keyword evidence="2" id="KW-1134">Transmembrane beta strand</keyword>
<evidence type="ECO:0000256" key="2">
    <source>
        <dbReference type="RuleBase" id="RU362097"/>
    </source>
</evidence>
<evidence type="ECO:0000313" key="5">
    <source>
        <dbReference type="Proteomes" id="UP000058074"/>
    </source>
</evidence>
<dbReference type="Gene3D" id="2.20.200.10">
    <property type="entry name" value="Outer membrane efflux proteins (OEP)"/>
    <property type="match status" value="1"/>
</dbReference>
<keyword evidence="2" id="KW-0812">Transmembrane</keyword>
<sequence length="468" mass="49051">MSVRYRYPIVLLVSASLAGCSVGPDYRPATASELALPSGYSDGRNAALDEAGLASWWTQFDDPMLDRLVERAIAVNLDLAQAEARLRQAREASVQAGADLLPTVSASGRAGRNVVIDGQDSSSYSLGLDADWQVDLFGGGRRALEAARADEAATRYDLAGVRIAIIAELVTNYVQLRLAQQQLAIAEETVRYQRDNYDIARWRVQAGLASSLDEQQARTQLAQTEASIPEFRTSIRGALNRIAVLTAEAPGTATAALEPAAPIPAPPTGIAAGFPADTLRQRPDVRAAERGLAAATARIGVAQAQLLPSLGLTGSLGTSALTTRGLFDTITGSLFAGLSQILFDGGARASQVRAQRAAADGAFAAYRQTILVSLEDVENALVAASSADERSAQLAIAREAANNSAILARLQYQSGLTDFQTLSSVETSLLSSSNSLASSRAAQALAIVQLYNALGGGWQSMETNGTGG</sequence>
<evidence type="ECO:0000256" key="3">
    <source>
        <dbReference type="SAM" id="Coils"/>
    </source>
</evidence>
<dbReference type="GO" id="GO:0005886">
    <property type="term" value="C:plasma membrane"/>
    <property type="evidence" value="ECO:0007669"/>
    <property type="project" value="UniProtKB-SubCell"/>
</dbReference>
<dbReference type="NCBIfam" id="TIGR01845">
    <property type="entry name" value="outer_NodT"/>
    <property type="match status" value="1"/>
</dbReference>
<dbReference type="Gene3D" id="1.20.1600.10">
    <property type="entry name" value="Outer membrane efflux proteins (OEP)"/>
    <property type="match status" value="1"/>
</dbReference>
<proteinExistence type="inferred from homology"/>
<dbReference type="InterPro" id="IPR003423">
    <property type="entry name" value="OMP_efflux"/>
</dbReference>
<dbReference type="Proteomes" id="UP000058074">
    <property type="component" value="Chromosome"/>
</dbReference>
<name>A0A0N7GSM2_SPHMC</name>
<accession>A0A0N7GSM2</accession>
<dbReference type="EMBL" id="CP012700">
    <property type="protein sequence ID" value="ALH81107.1"/>
    <property type="molecule type" value="Genomic_DNA"/>
</dbReference>
<keyword evidence="2" id="KW-0449">Lipoprotein</keyword>
<dbReference type="InterPro" id="IPR010131">
    <property type="entry name" value="MdtP/NodT-like"/>
</dbReference>
<dbReference type="KEGG" id="smag:AN936_12235"/>
<dbReference type="Pfam" id="PF02321">
    <property type="entry name" value="OEP"/>
    <property type="match status" value="2"/>
</dbReference>
<keyword evidence="2" id="KW-0564">Palmitate</keyword>